<dbReference type="GO" id="GO:0009535">
    <property type="term" value="C:chloroplast thylakoid membrane"/>
    <property type="evidence" value="ECO:0007669"/>
    <property type="project" value="UniProtKB-SubCell"/>
</dbReference>
<evidence type="ECO:0000256" key="6">
    <source>
        <dbReference type="ARBA" id="ARBA00022989"/>
    </source>
</evidence>
<dbReference type="EMBL" id="MZ352931">
    <property type="protein sequence ID" value="QXM16308.1"/>
    <property type="molecule type" value="Genomic_DNA"/>
</dbReference>
<dbReference type="NCBIfam" id="NF002712">
    <property type="entry name" value="PRK02542.1"/>
    <property type="match status" value="1"/>
</dbReference>
<dbReference type="Pfam" id="PF02392">
    <property type="entry name" value="Ycf4"/>
    <property type="match status" value="1"/>
</dbReference>
<reference evidence="11" key="1">
    <citation type="submission" date="2021-06" db="EMBL/GenBank/DDBJ databases">
        <title>The complete chloroplast genome of the marine microalgae Chaetoceros gracilis (Chaetoceroceae).</title>
        <authorList>
            <person name="Li Y."/>
            <person name="Deng X."/>
        </authorList>
    </citation>
    <scope>NUCLEOTIDE SEQUENCE</scope>
</reference>
<dbReference type="GO" id="GO:0009522">
    <property type="term" value="C:photosystem I"/>
    <property type="evidence" value="ECO:0007669"/>
    <property type="project" value="InterPro"/>
</dbReference>
<evidence type="ECO:0000256" key="2">
    <source>
        <dbReference type="ARBA" id="ARBA00008198"/>
    </source>
</evidence>
<geneLocation type="chloroplast" evidence="11"/>
<evidence type="ECO:0000256" key="7">
    <source>
        <dbReference type="ARBA" id="ARBA00023078"/>
    </source>
</evidence>
<keyword evidence="4 10" id="KW-0602">Photosynthesis</keyword>
<organism evidence="11">
    <name type="scientific">Chaetoceros neogracilis</name>
    <dbReference type="NCBI Taxonomy" id="240364"/>
    <lineage>
        <taxon>Eukaryota</taxon>
        <taxon>Sar</taxon>
        <taxon>Stramenopiles</taxon>
        <taxon>Ochrophyta</taxon>
        <taxon>Bacillariophyta</taxon>
        <taxon>Coscinodiscophyceae</taxon>
        <taxon>Chaetocerotophycidae</taxon>
        <taxon>Chaetocerotales</taxon>
        <taxon>Chaetocerotaceae</taxon>
        <taxon>Chaetoceros</taxon>
    </lineage>
</organism>
<evidence type="ECO:0000256" key="4">
    <source>
        <dbReference type="ARBA" id="ARBA00022531"/>
    </source>
</evidence>
<feature type="transmembrane region" description="Helical" evidence="10">
    <location>
        <begin position="64"/>
        <end position="86"/>
    </location>
</feature>
<evidence type="ECO:0000256" key="10">
    <source>
        <dbReference type="HAMAP-Rule" id="MF_00437"/>
    </source>
</evidence>
<keyword evidence="7 10" id="KW-0793">Thylakoid</keyword>
<evidence type="ECO:0000313" key="11">
    <source>
        <dbReference type="EMBL" id="QXM16308.1"/>
    </source>
</evidence>
<proteinExistence type="inferred from homology"/>
<comment type="similarity">
    <text evidence="2 10">Belongs to the Ycf4 family.</text>
</comment>
<dbReference type="GO" id="GO:0015979">
    <property type="term" value="P:photosynthesis"/>
    <property type="evidence" value="ECO:0007669"/>
    <property type="project" value="UniProtKB-UniRule"/>
</dbReference>
<comment type="function">
    <text evidence="1 10">Seems to be required for the assembly of the photosystem I complex.</text>
</comment>
<gene>
    <name evidence="10 11" type="primary">ycf4</name>
</gene>
<keyword evidence="5 10" id="KW-0812">Transmembrane</keyword>
<evidence type="ECO:0000256" key="8">
    <source>
        <dbReference type="ARBA" id="ARBA00023136"/>
    </source>
</evidence>
<sequence>MLNMQDNIRQDNIVGSRRFSNYFWSLFLTIGGLSFLLAGLSSYFKINLLPFANPTELVFIPQGIVMMFYGALSLSISLYIGATILWDIGSGYNEYNKVENLVKIVRKGFPGKNREILLTYPLTSIKSIGIKISEGLNPQRTIYLCLKDERKIPLTPVQQPNSISNLEKQAAELAKFLDLKLENL</sequence>
<evidence type="ECO:0000256" key="3">
    <source>
        <dbReference type="ARBA" id="ARBA00015395"/>
    </source>
</evidence>
<keyword evidence="11" id="KW-0934">Plastid</keyword>
<keyword evidence="11" id="KW-0150">Chloroplast</keyword>
<evidence type="ECO:0000256" key="1">
    <source>
        <dbReference type="ARBA" id="ARBA00002862"/>
    </source>
</evidence>
<accession>A0A8F5J6F4</accession>
<dbReference type="PANTHER" id="PTHR33288:SF4">
    <property type="entry name" value="PHOTOSYSTEM I ASSEMBLY PROTEIN YCF4"/>
    <property type="match status" value="1"/>
</dbReference>
<dbReference type="InterPro" id="IPR003359">
    <property type="entry name" value="PSI_Ycf4_assembly"/>
</dbReference>
<keyword evidence="8 10" id="KW-0472">Membrane</keyword>
<feature type="transmembrane region" description="Helical" evidence="10">
    <location>
        <begin position="21"/>
        <end position="44"/>
    </location>
</feature>
<dbReference type="PANTHER" id="PTHR33288">
    <property type="match status" value="1"/>
</dbReference>
<name>A0A8F5J6F4_9STRA</name>
<dbReference type="AlphaFoldDB" id="A0A8F5J6F4"/>
<evidence type="ECO:0000256" key="9">
    <source>
        <dbReference type="ARBA" id="ARBA00046286"/>
    </source>
</evidence>
<protein>
    <recommendedName>
        <fullName evidence="3 10">Photosystem I assembly protein Ycf4</fullName>
    </recommendedName>
</protein>
<evidence type="ECO:0000256" key="5">
    <source>
        <dbReference type="ARBA" id="ARBA00022692"/>
    </source>
</evidence>
<comment type="subcellular location">
    <subcellularLocation>
        <location evidence="9">Plastid thylakoid membrane</location>
        <topology evidence="9">Multi-pass membrane protein</topology>
    </subcellularLocation>
    <subcellularLocation>
        <location evidence="10">Plastid</location>
        <location evidence="10">Chloroplast thylakoid membrane</location>
        <topology evidence="10">Multi-pass membrane protein</topology>
    </subcellularLocation>
</comment>
<dbReference type="HAMAP" id="MF_00437">
    <property type="entry name" value="Ycf4"/>
    <property type="match status" value="1"/>
</dbReference>
<keyword evidence="6 10" id="KW-1133">Transmembrane helix</keyword>